<evidence type="ECO:0000313" key="1">
    <source>
        <dbReference type="EMBL" id="ERJ12454.1"/>
    </source>
</evidence>
<dbReference type="STRING" id="1033810.HLPCO_001440"/>
<reference evidence="1 2" key="2">
    <citation type="journal article" date="2013" name="PLoS ONE">
        <title>INDIGO - INtegrated Data Warehouse of MIcrobial GenOmes with Examples from the Red Sea Extremophiles.</title>
        <authorList>
            <person name="Alam I."/>
            <person name="Antunes A."/>
            <person name="Kamau A.A."/>
            <person name="Ba Alawi W."/>
            <person name="Kalkatawi M."/>
            <person name="Stingl U."/>
            <person name="Bajic V.B."/>
        </authorList>
    </citation>
    <scope>NUCLEOTIDE SEQUENCE [LARGE SCALE GENOMIC DNA]</scope>
    <source>
        <strain evidence="1 2">SSD-17B</strain>
    </source>
</reference>
<keyword evidence="1" id="KW-0378">Hydrolase</keyword>
<dbReference type="Gene3D" id="3.40.50.1820">
    <property type="entry name" value="alpha/beta hydrolase"/>
    <property type="match status" value="1"/>
</dbReference>
<dbReference type="AlphaFoldDB" id="U2FMT3"/>
<dbReference type="InterPro" id="IPR029058">
    <property type="entry name" value="AB_hydrolase_fold"/>
</dbReference>
<sequence>MKFKQLYKEEYSDVVKVKEEDQNKSRGLKTLVLKIFLFLKSIYFKVKFNYKFRVTDYECWVFSKVAYSNIGTNLEFINKELQYKWEIYDFFSAEDGLQFYTFKSRVNKTLVIGFRGTDEWKDWITNINLILGNASQYETAKEHLNKLFQQYKDYKIYFCGHSLGGALSQKLFVYYYCLSEYKLGQAVTFNSAGVRLKDELSYHDLRITNYVIERDLVGASTGNHYGKTVIISPKERVKSFNPLKIYTHTLDQFRFDEHGDIIIIEEQIVESNTNFEEIEEDKEKAN</sequence>
<proteinExistence type="predicted"/>
<dbReference type="OrthoDB" id="6450827at2"/>
<name>U2FMT3_9MOLU</name>
<dbReference type="GO" id="GO:0008970">
    <property type="term" value="F:phospholipase A1 activity"/>
    <property type="evidence" value="ECO:0007669"/>
    <property type="project" value="UniProtKB-EC"/>
</dbReference>
<dbReference type="SUPFAM" id="SSF53474">
    <property type="entry name" value="alpha/beta-Hydrolases"/>
    <property type="match status" value="1"/>
</dbReference>
<dbReference type="PANTHER" id="PTHR45856:SF24">
    <property type="entry name" value="FUNGAL LIPASE-LIKE DOMAIN-CONTAINING PROTEIN"/>
    <property type="match status" value="1"/>
</dbReference>
<dbReference type="CDD" id="cd00519">
    <property type="entry name" value="Lipase_3"/>
    <property type="match status" value="1"/>
</dbReference>
<dbReference type="EMBL" id="AFNU02000004">
    <property type="protein sequence ID" value="ERJ12454.1"/>
    <property type="molecule type" value="Genomic_DNA"/>
</dbReference>
<accession>U2FMT3</accession>
<dbReference type="InterPro" id="IPR051218">
    <property type="entry name" value="Sec_MonoDiacylglyc_Lipase"/>
</dbReference>
<evidence type="ECO:0000313" key="2">
    <source>
        <dbReference type="Proteomes" id="UP000005707"/>
    </source>
</evidence>
<dbReference type="PANTHER" id="PTHR45856">
    <property type="entry name" value="ALPHA/BETA-HYDROLASES SUPERFAMILY PROTEIN"/>
    <property type="match status" value="1"/>
</dbReference>
<dbReference type="InParanoid" id="U2FMT3"/>
<keyword evidence="2" id="KW-1185">Reference proteome</keyword>
<comment type="caution">
    <text evidence="1">The sequence shown here is derived from an EMBL/GenBank/DDBJ whole genome shotgun (WGS) entry which is preliminary data.</text>
</comment>
<dbReference type="RefSeq" id="WP_008824967.1">
    <property type="nucleotide sequence ID" value="NZ_AFNU02000004.1"/>
</dbReference>
<dbReference type="GO" id="GO:0006629">
    <property type="term" value="P:lipid metabolic process"/>
    <property type="evidence" value="ECO:0007669"/>
    <property type="project" value="InterPro"/>
</dbReference>
<dbReference type="Proteomes" id="UP000005707">
    <property type="component" value="Unassembled WGS sequence"/>
</dbReference>
<organism evidence="1 2">
    <name type="scientific">Haloplasma contractile SSD-17B</name>
    <dbReference type="NCBI Taxonomy" id="1033810"/>
    <lineage>
        <taxon>Bacteria</taxon>
        <taxon>Bacillati</taxon>
        <taxon>Mycoplasmatota</taxon>
        <taxon>Mollicutes</taxon>
        <taxon>Haloplasmatales</taxon>
        <taxon>Haloplasmataceae</taxon>
        <taxon>Haloplasma</taxon>
    </lineage>
</organism>
<protein>
    <submittedName>
        <fullName evidence="1">Phospholipase A1 protein</fullName>
        <ecNumber evidence="1">3.1.1.32</ecNumber>
    </submittedName>
</protein>
<dbReference type="EC" id="3.1.1.32" evidence="1"/>
<dbReference type="eggNOG" id="ENOG5033JC6">
    <property type="taxonomic scope" value="Bacteria"/>
</dbReference>
<gene>
    <name evidence="1" type="ORF">HLPCO_001440</name>
</gene>
<dbReference type="Pfam" id="PF26363">
    <property type="entry name" value="Phospholipase-like"/>
    <property type="match status" value="1"/>
</dbReference>
<reference evidence="1 2" key="1">
    <citation type="journal article" date="2011" name="J. Bacteriol.">
        <title>Genome sequence of Haloplasma contractile, an unusual contractile bacterium from a deep-sea anoxic brine lake.</title>
        <authorList>
            <person name="Antunes A."/>
            <person name="Alam I."/>
            <person name="El Dorry H."/>
            <person name="Siam R."/>
            <person name="Robertson A."/>
            <person name="Bajic V.B."/>
            <person name="Stingl U."/>
        </authorList>
    </citation>
    <scope>NUCLEOTIDE SEQUENCE [LARGE SCALE GENOMIC DNA]</scope>
    <source>
        <strain evidence="1 2">SSD-17B</strain>
    </source>
</reference>